<keyword evidence="2" id="KW-1185">Reference proteome</keyword>
<gene>
    <name evidence="1" type="ORF">RRG08_039781</name>
</gene>
<name>A0AAE1AT44_9GAST</name>
<accession>A0AAE1AT44</accession>
<comment type="caution">
    <text evidence="1">The sequence shown here is derived from an EMBL/GenBank/DDBJ whole genome shotgun (WGS) entry which is preliminary data.</text>
</comment>
<evidence type="ECO:0000313" key="1">
    <source>
        <dbReference type="EMBL" id="KAK3792846.1"/>
    </source>
</evidence>
<dbReference type="Proteomes" id="UP001283361">
    <property type="component" value="Unassembled WGS sequence"/>
</dbReference>
<reference evidence="1" key="1">
    <citation type="journal article" date="2023" name="G3 (Bethesda)">
        <title>A reference genome for the long-term kleptoplast-retaining sea slug Elysia crispata morphotype clarki.</title>
        <authorList>
            <person name="Eastman K.E."/>
            <person name="Pendleton A.L."/>
            <person name="Shaikh M.A."/>
            <person name="Suttiyut T."/>
            <person name="Ogas R."/>
            <person name="Tomko P."/>
            <person name="Gavelis G."/>
            <person name="Widhalm J.R."/>
            <person name="Wisecaver J.H."/>
        </authorList>
    </citation>
    <scope>NUCLEOTIDE SEQUENCE</scope>
    <source>
        <strain evidence="1">ECLA1</strain>
    </source>
</reference>
<evidence type="ECO:0000313" key="2">
    <source>
        <dbReference type="Proteomes" id="UP001283361"/>
    </source>
</evidence>
<proteinExistence type="predicted"/>
<sequence>MTRKEARNLCIREAEHTRSTVYTESKGYSAFSFDFSIGCSSCVNFIDRLATADVVRHLRSAGLSSQTPRDIDFINQFKSHLFIFSDQSGRFRHVKVRHVLGMDNLNQ</sequence>
<organism evidence="1 2">
    <name type="scientific">Elysia crispata</name>
    <name type="common">lettuce slug</name>
    <dbReference type="NCBI Taxonomy" id="231223"/>
    <lineage>
        <taxon>Eukaryota</taxon>
        <taxon>Metazoa</taxon>
        <taxon>Spiralia</taxon>
        <taxon>Lophotrochozoa</taxon>
        <taxon>Mollusca</taxon>
        <taxon>Gastropoda</taxon>
        <taxon>Heterobranchia</taxon>
        <taxon>Euthyneura</taxon>
        <taxon>Panpulmonata</taxon>
        <taxon>Sacoglossa</taxon>
        <taxon>Placobranchoidea</taxon>
        <taxon>Plakobranchidae</taxon>
        <taxon>Elysia</taxon>
    </lineage>
</organism>
<protein>
    <submittedName>
        <fullName evidence="1">Uncharacterized protein</fullName>
    </submittedName>
</protein>
<dbReference type="AlphaFoldDB" id="A0AAE1AT44"/>
<dbReference type="EMBL" id="JAWDGP010001320">
    <property type="protein sequence ID" value="KAK3792846.1"/>
    <property type="molecule type" value="Genomic_DNA"/>
</dbReference>